<evidence type="ECO:0000313" key="8">
    <source>
        <dbReference type="EMBL" id="TPX62921.1"/>
    </source>
</evidence>
<keyword evidence="2" id="KW-0479">Metal-binding</keyword>
<dbReference type="Proteomes" id="UP000318582">
    <property type="component" value="Unassembled WGS sequence"/>
</dbReference>
<keyword evidence="4" id="KW-0863">Zinc-finger</keyword>
<evidence type="ECO:0000256" key="4">
    <source>
        <dbReference type="ARBA" id="ARBA00022771"/>
    </source>
</evidence>
<reference evidence="8 9" key="1">
    <citation type="journal article" date="2019" name="Sci. Rep.">
        <title>Comparative genomics of chytrid fungi reveal insights into the obligate biotrophic and pathogenic lifestyle of Synchytrium endobioticum.</title>
        <authorList>
            <person name="van de Vossenberg B.T.L.H."/>
            <person name="Warris S."/>
            <person name="Nguyen H.D.T."/>
            <person name="van Gent-Pelzer M.P.E."/>
            <person name="Joly D.L."/>
            <person name="van de Geest H.C."/>
            <person name="Bonants P.J.M."/>
            <person name="Smith D.S."/>
            <person name="Levesque C.A."/>
            <person name="van der Lee T.A.J."/>
        </authorList>
    </citation>
    <scope>NUCLEOTIDE SEQUENCE [LARGE SCALE GENOMIC DNA]</scope>
    <source>
        <strain evidence="8 9">CBS 809.83</strain>
    </source>
</reference>
<dbReference type="InterPro" id="IPR031127">
    <property type="entry name" value="E3_UB_ligase_RBR"/>
</dbReference>
<keyword evidence="6" id="KW-0862">Zinc</keyword>
<name>A0A507EGG9_9FUNG</name>
<dbReference type="GO" id="GO:0008270">
    <property type="term" value="F:zinc ion binding"/>
    <property type="evidence" value="ECO:0007669"/>
    <property type="project" value="UniProtKB-KW"/>
</dbReference>
<keyword evidence="3" id="KW-0677">Repeat</keyword>
<gene>
    <name evidence="8" type="ORF">PhCBS80983_g00014</name>
</gene>
<dbReference type="EMBL" id="QEAQ01000001">
    <property type="protein sequence ID" value="TPX62921.1"/>
    <property type="molecule type" value="Genomic_DNA"/>
</dbReference>
<evidence type="ECO:0000313" key="9">
    <source>
        <dbReference type="Proteomes" id="UP000318582"/>
    </source>
</evidence>
<dbReference type="CDD" id="cd22584">
    <property type="entry name" value="Rcat_RBR_unk"/>
    <property type="match status" value="1"/>
</dbReference>
<dbReference type="Gene3D" id="1.20.120.1750">
    <property type="match status" value="1"/>
</dbReference>
<feature type="domain" description="RING-type" evidence="7">
    <location>
        <begin position="180"/>
        <end position="372"/>
    </location>
</feature>
<evidence type="ECO:0000256" key="5">
    <source>
        <dbReference type="ARBA" id="ARBA00022786"/>
    </source>
</evidence>
<evidence type="ECO:0000256" key="2">
    <source>
        <dbReference type="ARBA" id="ARBA00022723"/>
    </source>
</evidence>
<dbReference type="STRING" id="109895.A0A507EGG9"/>
<evidence type="ECO:0000256" key="1">
    <source>
        <dbReference type="ARBA" id="ARBA00022679"/>
    </source>
</evidence>
<accession>A0A507EGG9</accession>
<sequence length="559" mass="61443">MDILTERLILELQLQDLSEMPLFRKGKEPALADGEECPWTLYQQELTAVADSLRLAASLQTAVLTDAALIGELSAANVTAESDRRLALRMVGRRDDGGPSFRPMAVFDSEPAPDEDELVEQLANSLHLIKSEAAKSTEGNEDHNDEVASAVQYGLLPVDAPKGEASGSGRTQAIAAQKLRSHRCAICMEPTSPANGILLACGDVYDLDCLRDLVARSTIDASLMPPRCCRIEIPDETIQAALTSAAYAAFQTKRVEFRTVNPTYCSIETCSAFLVPGVDIPPGSDTGRCPRFKTGVCVHCKKAAHGDGDCLSDSTVTALRDLEREMGWQRCYKCNRTIELGTGCNHITCRCRAEFCYVCGLPWKTCPCPLWDETRIVNQAEQHVMAELPHIPAAARARRITAEVAHLRAHHECEHIYMLQIPLDIKFMVPVIPAFGLPIRDRVSLRMGVVQEGAVRAVANGNGLYAKDWDSNEDTGDLATTEALGTSYVGQYGYICDEAEYRYMKETLGPDGYFFEQCDNTERWSFQLYGFSCAGTADVTEFVDKTLKILGKLGHARVV</sequence>
<protein>
    <recommendedName>
        <fullName evidence="7">RING-type domain-containing protein</fullName>
    </recommendedName>
</protein>
<keyword evidence="1" id="KW-0808">Transferase</keyword>
<dbReference type="GO" id="GO:0016567">
    <property type="term" value="P:protein ubiquitination"/>
    <property type="evidence" value="ECO:0007669"/>
    <property type="project" value="InterPro"/>
</dbReference>
<keyword evidence="5" id="KW-0833">Ubl conjugation pathway</keyword>
<evidence type="ECO:0000256" key="6">
    <source>
        <dbReference type="ARBA" id="ARBA00022833"/>
    </source>
</evidence>
<proteinExistence type="predicted"/>
<evidence type="ECO:0000256" key="3">
    <source>
        <dbReference type="ARBA" id="ARBA00022737"/>
    </source>
</evidence>
<dbReference type="PROSITE" id="PS51873">
    <property type="entry name" value="TRIAD"/>
    <property type="match status" value="1"/>
</dbReference>
<dbReference type="SUPFAM" id="SSF57850">
    <property type="entry name" value="RING/U-box"/>
    <property type="match status" value="1"/>
</dbReference>
<dbReference type="InterPro" id="IPR044066">
    <property type="entry name" value="TRIAD_supradom"/>
</dbReference>
<dbReference type="PANTHER" id="PTHR11685">
    <property type="entry name" value="RBR FAMILY RING FINGER AND IBR DOMAIN-CONTAINING"/>
    <property type="match status" value="1"/>
</dbReference>
<evidence type="ECO:0000259" key="7">
    <source>
        <dbReference type="PROSITE" id="PS51873"/>
    </source>
</evidence>
<dbReference type="AlphaFoldDB" id="A0A507EGG9"/>
<keyword evidence="9" id="KW-1185">Reference proteome</keyword>
<dbReference type="GO" id="GO:0004842">
    <property type="term" value="F:ubiquitin-protein transferase activity"/>
    <property type="evidence" value="ECO:0007669"/>
    <property type="project" value="InterPro"/>
</dbReference>
<comment type="caution">
    <text evidence="8">The sequence shown here is derived from an EMBL/GenBank/DDBJ whole genome shotgun (WGS) entry which is preliminary data.</text>
</comment>
<organism evidence="8 9">
    <name type="scientific">Powellomyces hirtus</name>
    <dbReference type="NCBI Taxonomy" id="109895"/>
    <lineage>
        <taxon>Eukaryota</taxon>
        <taxon>Fungi</taxon>
        <taxon>Fungi incertae sedis</taxon>
        <taxon>Chytridiomycota</taxon>
        <taxon>Chytridiomycota incertae sedis</taxon>
        <taxon>Chytridiomycetes</taxon>
        <taxon>Spizellomycetales</taxon>
        <taxon>Powellomycetaceae</taxon>
        <taxon>Powellomyces</taxon>
    </lineage>
</organism>